<evidence type="ECO:0000313" key="2">
    <source>
        <dbReference type="EMBL" id="QDZ41688.1"/>
    </source>
</evidence>
<feature type="domain" description="AAA" evidence="1">
    <location>
        <begin position="3"/>
        <end position="167"/>
    </location>
</feature>
<dbReference type="Gene3D" id="3.40.50.300">
    <property type="entry name" value="P-loop containing nucleotide triphosphate hydrolases"/>
    <property type="match status" value="1"/>
</dbReference>
<dbReference type="Proteomes" id="UP000318453">
    <property type="component" value="Plasmid pEu3"/>
</dbReference>
<gene>
    <name evidence="2" type="ORF">FRE64_17125</name>
</gene>
<dbReference type="RefSeq" id="WP_146297649.1">
    <property type="nucleotide sequence ID" value="NZ_CP042329.1"/>
</dbReference>
<dbReference type="InterPro" id="IPR027417">
    <property type="entry name" value="P-loop_NTPase"/>
</dbReference>
<dbReference type="Pfam" id="PF13614">
    <property type="entry name" value="AAA_31"/>
    <property type="match status" value="1"/>
</dbReference>
<dbReference type="CDD" id="cd02042">
    <property type="entry name" value="ParAB_family"/>
    <property type="match status" value="1"/>
</dbReference>
<keyword evidence="2" id="KW-0614">Plasmid</keyword>
<dbReference type="SUPFAM" id="SSF52540">
    <property type="entry name" value="P-loop containing nucleoside triphosphate hydrolases"/>
    <property type="match status" value="1"/>
</dbReference>
<evidence type="ECO:0000313" key="3">
    <source>
        <dbReference type="Proteomes" id="UP000318453"/>
    </source>
</evidence>
<dbReference type="PANTHER" id="PTHR13696:SF52">
    <property type="entry name" value="PARA FAMILY PROTEIN CT_582"/>
    <property type="match status" value="1"/>
</dbReference>
<dbReference type="OrthoDB" id="479754at2"/>
<name>A0A5B8NRM9_9CHRO</name>
<sequence length="260" mass="28065">MLTIACLSLSGGQGKTTTAVLLAKSLAQKGYTVLAVDADPQSNLSTFLESDVGEEMPTLLEVFKGTVAIADGIYATGIDHLFLIPSDDALDTVQDYLSSSGVGAMLLGKRLEAMKTVFDICLIDSPPQRSQICKSIIGAAHQILIPCEATVKGYGSLVRTLDAIKELTEIGVSQAQLLGVIPFRDRWVGNNQTHESRMCIQEMITEVGKELVFPSIRESERYKQAISQGKTLSALGAPELESPFETLVQHLTAIIEDNHE</sequence>
<dbReference type="InterPro" id="IPR025669">
    <property type="entry name" value="AAA_dom"/>
</dbReference>
<protein>
    <submittedName>
        <fullName evidence="2">ParA family protein</fullName>
    </submittedName>
</protein>
<dbReference type="KEGG" id="enn:FRE64_17125"/>
<proteinExistence type="predicted"/>
<accession>A0A5B8NRM9</accession>
<dbReference type="PANTHER" id="PTHR13696">
    <property type="entry name" value="P-LOOP CONTAINING NUCLEOSIDE TRIPHOSPHATE HYDROLASE"/>
    <property type="match status" value="1"/>
</dbReference>
<dbReference type="AlphaFoldDB" id="A0A5B8NRM9"/>
<keyword evidence="3" id="KW-1185">Reference proteome</keyword>
<dbReference type="InterPro" id="IPR050678">
    <property type="entry name" value="DNA_Partitioning_ATPase"/>
</dbReference>
<evidence type="ECO:0000259" key="1">
    <source>
        <dbReference type="Pfam" id="PF13614"/>
    </source>
</evidence>
<geneLocation type="plasmid" evidence="3">
    <name>peu3</name>
</geneLocation>
<dbReference type="EMBL" id="CP042329">
    <property type="protein sequence ID" value="QDZ41688.1"/>
    <property type="molecule type" value="Genomic_DNA"/>
</dbReference>
<organism evidence="2 3">
    <name type="scientific">Euhalothece natronophila Z-M001</name>
    <dbReference type="NCBI Taxonomy" id="522448"/>
    <lineage>
        <taxon>Bacteria</taxon>
        <taxon>Bacillati</taxon>
        <taxon>Cyanobacteriota</taxon>
        <taxon>Cyanophyceae</taxon>
        <taxon>Oscillatoriophycideae</taxon>
        <taxon>Chroococcales</taxon>
        <taxon>Halothecacae</taxon>
        <taxon>Halothece cluster</taxon>
        <taxon>Euhalothece</taxon>
    </lineage>
</organism>
<reference evidence="2" key="1">
    <citation type="submission" date="2019-08" db="EMBL/GenBank/DDBJ databases">
        <title>Carotenoids and Carotenoid Binding Proteins in the Halophilic Cyanobacterium Euhalothece sp. ZM00.</title>
        <authorList>
            <person name="Cho S.M."/>
            <person name="Song J.Y."/>
            <person name="Park Y.-I."/>
        </authorList>
    </citation>
    <scope>NUCLEOTIDE SEQUENCE [LARGE SCALE GENOMIC DNA]</scope>
    <source>
        <strain evidence="2">Z-M001</strain>
        <plasmid evidence="2">pEu3</plasmid>
    </source>
</reference>